<keyword evidence="2" id="KW-1185">Reference proteome</keyword>
<organism evidence="1 2">
    <name type="scientific">Microbispora maris</name>
    <dbReference type="NCBI Taxonomy" id="3144104"/>
    <lineage>
        <taxon>Bacteria</taxon>
        <taxon>Bacillati</taxon>
        <taxon>Actinomycetota</taxon>
        <taxon>Actinomycetes</taxon>
        <taxon>Streptosporangiales</taxon>
        <taxon>Streptosporangiaceae</taxon>
        <taxon>Microbispora</taxon>
    </lineage>
</organism>
<dbReference type="Proteomes" id="UP001447516">
    <property type="component" value="Unassembled WGS sequence"/>
</dbReference>
<name>A0ABV0AH65_9ACTN</name>
<accession>A0ABV0AH65</accession>
<evidence type="ECO:0000313" key="2">
    <source>
        <dbReference type="Proteomes" id="UP001447516"/>
    </source>
</evidence>
<dbReference type="RefSeq" id="WP_346224747.1">
    <property type="nucleotide sequence ID" value="NZ_JBDJAW010000003.1"/>
</dbReference>
<comment type="caution">
    <text evidence="1">The sequence shown here is derived from an EMBL/GenBank/DDBJ whole genome shotgun (WGS) entry which is preliminary data.</text>
</comment>
<dbReference type="EMBL" id="JBDJAW010000003">
    <property type="protein sequence ID" value="MEN3534670.1"/>
    <property type="molecule type" value="Genomic_DNA"/>
</dbReference>
<evidence type="ECO:0000313" key="1">
    <source>
        <dbReference type="EMBL" id="MEN3534670.1"/>
    </source>
</evidence>
<gene>
    <name evidence="1" type="ORF">AAH991_06125</name>
</gene>
<sequence>MRLFPEESQWGLLTEAGLREDFQAAWIEGDDLDAIKAELGIDPAEALECDLATALRWSTMDARKRVLWVGEHAPGWTFALTLTGSAADLNLPGRRVFDFCYLREIDEFYGVPGLYSEEGLDDLELNDDQGAEDELELHLIAVGRITGRFVDRDWLAERRALCRITAGAKAS</sequence>
<reference evidence="1 2" key="1">
    <citation type="submission" date="2024-05" db="EMBL/GenBank/DDBJ databases">
        <title>Microbispora sp.ZYX-F-249.</title>
        <authorList>
            <person name="Xie H."/>
        </authorList>
    </citation>
    <scope>NUCLEOTIDE SEQUENCE [LARGE SCALE GENOMIC DNA]</scope>
    <source>
        <strain evidence="1 2">ZYX-F-249</strain>
    </source>
</reference>
<protein>
    <submittedName>
        <fullName evidence="1">Uncharacterized protein</fullName>
    </submittedName>
</protein>
<proteinExistence type="predicted"/>